<dbReference type="InterPro" id="IPR036286">
    <property type="entry name" value="LexA/Signal_pep-like_sf"/>
</dbReference>
<dbReference type="AlphaFoldDB" id="A0A1T4SG80"/>
<dbReference type="SUPFAM" id="SSF51306">
    <property type="entry name" value="LexA/Signal peptidase"/>
    <property type="match status" value="1"/>
</dbReference>
<keyword evidence="7" id="KW-0645">Protease</keyword>
<dbReference type="CDD" id="cd06530">
    <property type="entry name" value="S26_SPase_I"/>
    <property type="match status" value="1"/>
</dbReference>
<reference evidence="10 11" key="1">
    <citation type="submission" date="2017-02" db="EMBL/GenBank/DDBJ databases">
        <authorList>
            <person name="Peterson S.W."/>
        </authorList>
    </citation>
    <scope>NUCLEOTIDE SEQUENCE [LARGE SCALE GENOMIC DNA]</scope>
    <source>
        <strain evidence="10 11">DSM 45154</strain>
    </source>
</reference>
<comment type="catalytic activity">
    <reaction evidence="1 7">
        <text>Cleavage of hydrophobic, N-terminal signal or leader sequences from secreted and periplasmic proteins.</text>
        <dbReference type="EC" id="3.4.21.89"/>
    </reaction>
</comment>
<dbReference type="PANTHER" id="PTHR43390:SF1">
    <property type="entry name" value="CHLOROPLAST PROCESSING PEPTIDASE"/>
    <property type="match status" value="1"/>
</dbReference>
<sequence>MPMSNDELDPRDTEIRNTDDGPARPMASGPSEDSGSPTAFRGGASGVSGPAGTGGAGGAPFSAEPANGPLDDDEPASAGKGPDATMNAKRKGKGGEKPGSFWKELPVLIVIALVLAFVIKTWVVQAFYIPSKSMEDTLLIGDRVLVNKLVYQVRDIQRGDIVVFNGSGSWDEENTVTADPAANPLSRLFTWVGQQIGVAPTGKDYIKRVIGLPGDTVECCDEQNRVLVNGVPLDEPYLYPGSLETHQEFGPVTVPEGRLWVMGDHRSISYDSRMHQSDPGGGTIAEDAVVGRAFVIVWPLDRIATLPIPDTFAPLDETAAGATAQALPYALGAVAALPARSLMRRARRRGLVDIDIRE</sequence>
<gene>
    <name evidence="10" type="ORF">SAMN02745673_03528</name>
</gene>
<dbReference type="STRING" id="1122192.SAMN02745673_03528"/>
<feature type="active site" evidence="6">
    <location>
        <position position="207"/>
    </location>
</feature>
<keyword evidence="5 7" id="KW-0378">Hydrolase</keyword>
<feature type="active site" evidence="6">
    <location>
        <position position="133"/>
    </location>
</feature>
<evidence type="ECO:0000259" key="9">
    <source>
        <dbReference type="Pfam" id="PF10502"/>
    </source>
</evidence>
<comment type="subcellular location">
    <subcellularLocation>
        <location evidence="2">Cell membrane</location>
        <topology evidence="2">Single-pass type II membrane protein</topology>
    </subcellularLocation>
    <subcellularLocation>
        <location evidence="7">Membrane</location>
        <topology evidence="7">Single-pass type II membrane protein</topology>
    </subcellularLocation>
</comment>
<dbReference type="Pfam" id="PF10502">
    <property type="entry name" value="Peptidase_S26"/>
    <property type="match status" value="1"/>
</dbReference>
<evidence type="ECO:0000256" key="8">
    <source>
        <dbReference type="SAM" id="MobiDB-lite"/>
    </source>
</evidence>
<dbReference type="EMBL" id="FUWS01000009">
    <property type="protein sequence ID" value="SKA27189.1"/>
    <property type="molecule type" value="Genomic_DNA"/>
</dbReference>
<dbReference type="PRINTS" id="PR00727">
    <property type="entry name" value="LEADERPTASE"/>
</dbReference>
<accession>A0A1T4SG80</accession>
<dbReference type="GO" id="GO:0004252">
    <property type="term" value="F:serine-type endopeptidase activity"/>
    <property type="evidence" value="ECO:0007669"/>
    <property type="project" value="InterPro"/>
</dbReference>
<keyword evidence="7" id="KW-0472">Membrane</keyword>
<evidence type="ECO:0000256" key="6">
    <source>
        <dbReference type="PIRSR" id="PIRSR600223-1"/>
    </source>
</evidence>
<dbReference type="GO" id="GO:0006465">
    <property type="term" value="P:signal peptide processing"/>
    <property type="evidence" value="ECO:0007669"/>
    <property type="project" value="InterPro"/>
</dbReference>
<feature type="compositionally biased region" description="Basic and acidic residues" evidence="8">
    <location>
        <begin position="8"/>
        <end position="22"/>
    </location>
</feature>
<feature type="compositionally biased region" description="Gly residues" evidence="8">
    <location>
        <begin position="43"/>
        <end position="58"/>
    </location>
</feature>
<keyword evidence="7" id="KW-1133">Transmembrane helix</keyword>
<dbReference type="PANTHER" id="PTHR43390">
    <property type="entry name" value="SIGNAL PEPTIDASE I"/>
    <property type="match status" value="1"/>
</dbReference>
<dbReference type="PROSITE" id="PS00761">
    <property type="entry name" value="SPASE_I_3"/>
    <property type="match status" value="1"/>
</dbReference>
<name>A0A1T4SG80_9ACTN</name>
<dbReference type="GO" id="GO:0009003">
    <property type="term" value="F:signal peptidase activity"/>
    <property type="evidence" value="ECO:0007669"/>
    <property type="project" value="UniProtKB-EC"/>
</dbReference>
<evidence type="ECO:0000256" key="3">
    <source>
        <dbReference type="ARBA" id="ARBA00009370"/>
    </source>
</evidence>
<evidence type="ECO:0000256" key="4">
    <source>
        <dbReference type="ARBA" id="ARBA00013208"/>
    </source>
</evidence>
<dbReference type="Gene3D" id="2.10.109.10">
    <property type="entry name" value="Umud Fragment, subunit A"/>
    <property type="match status" value="1"/>
</dbReference>
<feature type="transmembrane region" description="Helical" evidence="7">
    <location>
        <begin position="107"/>
        <end position="129"/>
    </location>
</feature>
<evidence type="ECO:0000256" key="2">
    <source>
        <dbReference type="ARBA" id="ARBA00004401"/>
    </source>
</evidence>
<evidence type="ECO:0000256" key="1">
    <source>
        <dbReference type="ARBA" id="ARBA00000677"/>
    </source>
</evidence>
<protein>
    <recommendedName>
        <fullName evidence="4 7">Signal peptidase I</fullName>
        <ecNumber evidence="4 7">3.4.21.89</ecNumber>
    </recommendedName>
</protein>
<proteinExistence type="inferred from homology"/>
<dbReference type="GO" id="GO:0005886">
    <property type="term" value="C:plasma membrane"/>
    <property type="evidence" value="ECO:0007669"/>
    <property type="project" value="UniProtKB-SubCell"/>
</dbReference>
<organism evidence="10 11">
    <name type="scientific">Marinactinospora thermotolerans DSM 45154</name>
    <dbReference type="NCBI Taxonomy" id="1122192"/>
    <lineage>
        <taxon>Bacteria</taxon>
        <taxon>Bacillati</taxon>
        <taxon>Actinomycetota</taxon>
        <taxon>Actinomycetes</taxon>
        <taxon>Streptosporangiales</taxon>
        <taxon>Nocardiopsidaceae</taxon>
        <taxon>Marinactinospora</taxon>
    </lineage>
</organism>
<evidence type="ECO:0000256" key="5">
    <source>
        <dbReference type="ARBA" id="ARBA00022801"/>
    </source>
</evidence>
<keyword evidence="11" id="KW-1185">Reference proteome</keyword>
<dbReference type="InterPro" id="IPR019533">
    <property type="entry name" value="Peptidase_S26"/>
</dbReference>
<feature type="domain" description="Peptidase S26" evidence="9">
    <location>
        <begin position="103"/>
        <end position="298"/>
    </location>
</feature>
<dbReference type="Proteomes" id="UP000190637">
    <property type="component" value="Unassembled WGS sequence"/>
</dbReference>
<dbReference type="NCBIfam" id="TIGR02227">
    <property type="entry name" value="sigpep_I_bact"/>
    <property type="match status" value="1"/>
</dbReference>
<evidence type="ECO:0000256" key="7">
    <source>
        <dbReference type="RuleBase" id="RU362042"/>
    </source>
</evidence>
<dbReference type="InterPro" id="IPR000223">
    <property type="entry name" value="Pept_S26A_signal_pept_1"/>
</dbReference>
<dbReference type="EC" id="3.4.21.89" evidence="4 7"/>
<feature type="region of interest" description="Disordered" evidence="8">
    <location>
        <begin position="1"/>
        <end position="97"/>
    </location>
</feature>
<dbReference type="InterPro" id="IPR019758">
    <property type="entry name" value="Pept_S26A_signal_pept_1_CS"/>
</dbReference>
<comment type="similarity">
    <text evidence="3 7">Belongs to the peptidase S26 family.</text>
</comment>
<evidence type="ECO:0000313" key="11">
    <source>
        <dbReference type="Proteomes" id="UP000190637"/>
    </source>
</evidence>
<evidence type="ECO:0000313" key="10">
    <source>
        <dbReference type="EMBL" id="SKA27189.1"/>
    </source>
</evidence>
<keyword evidence="7" id="KW-0812">Transmembrane</keyword>